<evidence type="ECO:0000256" key="1">
    <source>
        <dbReference type="ARBA" id="ARBA00008427"/>
    </source>
</evidence>
<dbReference type="InterPro" id="IPR036948">
    <property type="entry name" value="Ribosomal_eL21_sf"/>
</dbReference>
<dbReference type="InterPro" id="IPR013766">
    <property type="entry name" value="Thioredoxin_domain"/>
</dbReference>
<dbReference type="InterPro" id="IPR008991">
    <property type="entry name" value="Translation_prot_SH3-like_sf"/>
</dbReference>
<keyword evidence="4" id="KW-0689">Ribosomal protein</keyword>
<comment type="similarity">
    <text evidence="1">Belongs to the eukaryotic ribosomal protein eL21 family.</text>
</comment>
<sequence length="857" mass="94683">MGKTRVISKGYRHGTRDKYSKKYRTKGRPGLARYLVNFKRGDYVDIVADPSIQKGLPYSFYHGRTGIVFNVNRNALGVEMTKIVGNRQLRKRIHVRIEHVRKSRCNESFLHRVKENDKKKQQAKKEGKSIVCKRIPEGPKEMKTVTASQDDVEESWDEKTSGKSVFVKFYAPWCGHCKAMKPAWDKLMKQYDGHASIVVADVDCIGEGKSMCDDVGVEGFPTIKFGDPANLEDYEGEREFDDLVKFAKENLGPRCGPANLDLCDADKKKKIEEYMNMPAASLKKEIDAQDEEIAAATKKHEEFVETLQKQYEESEKAMSEKKKEIKEGGLGLMKAVKAYRKSATGLQPRPVEEVRVEEGDFAMGENDKRKLDEYEKLVLEEQQQLEELRKQLAREQELREQAQLTVRFVEEWWFRCQFYCYPSGSDCIWFQHTTGVGGIWLLNQFFQTLLPLLTTATGQSFRHCVTTAMADVDMEAAAALDAWVGHSSRVVQAEGMAWSLRFSFQRSTCAVLFLRARSLHLRTLGIQHRGSGVLAVEWEPKVGERLCSASLDGSLRLWDASSGECLDELETSDRGFASCLTWAPHGARLASGFQDGTVLIWHPSSALSVVKCKGHTNQVRCVAWSSKGKDRVASGSLDGTIRTSGWGKSLTKCQGDGGYVYCLLWHPDGAQLVAGSTDGVARVFETQKGLCLVRCEGHKGPISSIAWGPGHTHFATGSHDGQTLVWSSDTGQKVASCGAPDRVGKTDAQRSRLATGSHDGTICMFDATAGVCTAKWEAHLGAVLSLAWSLETAPLLASCGEDGTVRIWEARAAQLVAVHVGHQGAVLSVRWAPNGSGGLASASEDGQAKIWAVPGAP</sequence>
<accession>A0ABP0SSH5</accession>
<dbReference type="InterPro" id="IPR018259">
    <property type="entry name" value="Ribosomal_eL21_CS"/>
</dbReference>
<keyword evidence="5" id="KW-0687">Ribonucleoprotein</keyword>
<dbReference type="Gene3D" id="2.130.10.10">
    <property type="entry name" value="YVTN repeat-like/Quinoprotein amine dehydrogenase"/>
    <property type="match status" value="3"/>
</dbReference>
<dbReference type="InterPro" id="IPR011047">
    <property type="entry name" value="Quinoprotein_ADH-like_sf"/>
</dbReference>
<evidence type="ECO:0000313" key="10">
    <source>
        <dbReference type="Proteomes" id="UP001642484"/>
    </source>
</evidence>
<dbReference type="Pfam" id="PF01157">
    <property type="entry name" value="Ribosomal_L21e"/>
    <property type="match status" value="1"/>
</dbReference>
<gene>
    <name evidence="9" type="ORF">CCMP2556_LOCUS53283</name>
</gene>
<keyword evidence="3" id="KW-0677">Repeat</keyword>
<dbReference type="InterPro" id="IPR019775">
    <property type="entry name" value="WD40_repeat_CS"/>
</dbReference>
<reference evidence="9 10" key="1">
    <citation type="submission" date="2024-02" db="EMBL/GenBank/DDBJ databases">
        <authorList>
            <person name="Chen Y."/>
            <person name="Shah S."/>
            <person name="Dougan E. K."/>
            <person name="Thang M."/>
            <person name="Chan C."/>
        </authorList>
    </citation>
    <scope>NUCLEOTIDE SEQUENCE [LARGE SCALE GENOMIC DNA]</scope>
</reference>
<evidence type="ECO:0000256" key="3">
    <source>
        <dbReference type="ARBA" id="ARBA00022737"/>
    </source>
</evidence>
<feature type="repeat" description="WD" evidence="6">
    <location>
        <begin position="653"/>
        <end position="694"/>
    </location>
</feature>
<dbReference type="PROSITE" id="PS01171">
    <property type="entry name" value="RIBOSOMAL_L21E"/>
    <property type="match status" value="1"/>
</dbReference>
<dbReference type="PANTHER" id="PTHR22847:SF637">
    <property type="entry name" value="WD REPEAT DOMAIN 5B"/>
    <property type="match status" value="1"/>
</dbReference>
<feature type="repeat" description="WD" evidence="6">
    <location>
        <begin position="819"/>
        <end position="857"/>
    </location>
</feature>
<dbReference type="InterPro" id="IPR036249">
    <property type="entry name" value="Thioredoxin-like_sf"/>
</dbReference>
<dbReference type="Gene3D" id="2.30.30.70">
    <property type="entry name" value="Ribosomal protein L21"/>
    <property type="match status" value="1"/>
</dbReference>
<evidence type="ECO:0000256" key="4">
    <source>
        <dbReference type="ARBA" id="ARBA00022980"/>
    </source>
</evidence>
<dbReference type="PANTHER" id="PTHR22847">
    <property type="entry name" value="WD40 REPEAT PROTEIN"/>
    <property type="match status" value="1"/>
</dbReference>
<feature type="coiled-coil region" evidence="7">
    <location>
        <begin position="371"/>
        <end position="405"/>
    </location>
</feature>
<comment type="caution">
    <text evidence="9">The sequence shown here is derived from an EMBL/GenBank/DDBJ whole genome shotgun (WGS) entry which is preliminary data.</text>
</comment>
<feature type="coiled-coil region" evidence="7">
    <location>
        <begin position="279"/>
        <end position="324"/>
    </location>
</feature>
<evidence type="ECO:0000256" key="7">
    <source>
        <dbReference type="SAM" id="Coils"/>
    </source>
</evidence>
<dbReference type="SUPFAM" id="SSF50998">
    <property type="entry name" value="Quinoprotein alcohol dehydrogenase-like"/>
    <property type="match status" value="1"/>
</dbReference>
<evidence type="ECO:0000256" key="2">
    <source>
        <dbReference type="ARBA" id="ARBA00022574"/>
    </source>
</evidence>
<dbReference type="PROSITE" id="PS51352">
    <property type="entry name" value="THIOREDOXIN_2"/>
    <property type="match status" value="1"/>
</dbReference>
<dbReference type="PROSITE" id="PS00194">
    <property type="entry name" value="THIOREDOXIN_1"/>
    <property type="match status" value="1"/>
</dbReference>
<dbReference type="InterPro" id="IPR001147">
    <property type="entry name" value="Ribosomal_eL21"/>
</dbReference>
<dbReference type="PROSITE" id="PS00678">
    <property type="entry name" value="WD_REPEATS_1"/>
    <property type="match status" value="1"/>
</dbReference>
<keyword evidence="7" id="KW-0175">Coiled coil</keyword>
<dbReference type="Proteomes" id="UP001642484">
    <property type="component" value="Unassembled WGS sequence"/>
</dbReference>
<evidence type="ECO:0000259" key="8">
    <source>
        <dbReference type="PROSITE" id="PS51352"/>
    </source>
</evidence>
<dbReference type="PROSITE" id="PS50294">
    <property type="entry name" value="WD_REPEATS_REGION"/>
    <property type="match status" value="4"/>
</dbReference>
<dbReference type="Pfam" id="PF00400">
    <property type="entry name" value="WD40"/>
    <property type="match status" value="7"/>
</dbReference>
<dbReference type="SMART" id="SM00320">
    <property type="entry name" value="WD40"/>
    <property type="match status" value="8"/>
</dbReference>
<feature type="repeat" description="WD" evidence="6">
    <location>
        <begin position="695"/>
        <end position="736"/>
    </location>
</feature>
<dbReference type="InterPro" id="IPR001680">
    <property type="entry name" value="WD40_rpt"/>
</dbReference>
<keyword evidence="10" id="KW-1185">Reference proteome</keyword>
<dbReference type="SUPFAM" id="SSF50104">
    <property type="entry name" value="Translation proteins SH3-like domain"/>
    <property type="match status" value="1"/>
</dbReference>
<dbReference type="InterPro" id="IPR020472">
    <property type="entry name" value="WD40_PAC1"/>
</dbReference>
<evidence type="ECO:0000256" key="6">
    <source>
        <dbReference type="PROSITE-ProRule" id="PRU00221"/>
    </source>
</evidence>
<dbReference type="InterPro" id="IPR017937">
    <property type="entry name" value="Thioredoxin_CS"/>
</dbReference>
<organism evidence="9 10">
    <name type="scientific">Durusdinium trenchii</name>
    <dbReference type="NCBI Taxonomy" id="1381693"/>
    <lineage>
        <taxon>Eukaryota</taxon>
        <taxon>Sar</taxon>
        <taxon>Alveolata</taxon>
        <taxon>Dinophyceae</taxon>
        <taxon>Suessiales</taxon>
        <taxon>Symbiodiniaceae</taxon>
        <taxon>Durusdinium</taxon>
    </lineage>
</organism>
<feature type="repeat" description="WD" evidence="6">
    <location>
        <begin position="526"/>
        <end position="568"/>
    </location>
</feature>
<name>A0ABP0SSH5_9DINO</name>
<proteinExistence type="inferred from homology"/>
<dbReference type="SUPFAM" id="SSF52833">
    <property type="entry name" value="Thioredoxin-like"/>
    <property type="match status" value="1"/>
</dbReference>
<feature type="domain" description="Thioredoxin" evidence="8">
    <location>
        <begin position="136"/>
        <end position="252"/>
    </location>
</feature>
<dbReference type="PRINTS" id="PR00320">
    <property type="entry name" value="GPROTEINBRPT"/>
</dbReference>
<keyword evidence="2 6" id="KW-0853">WD repeat</keyword>
<dbReference type="EMBL" id="CAXAMN010028139">
    <property type="protein sequence ID" value="CAK9115293.1"/>
    <property type="molecule type" value="Genomic_DNA"/>
</dbReference>
<feature type="repeat" description="WD" evidence="6">
    <location>
        <begin position="570"/>
        <end position="601"/>
    </location>
</feature>
<dbReference type="Pfam" id="PF00085">
    <property type="entry name" value="Thioredoxin"/>
    <property type="match status" value="1"/>
</dbReference>
<evidence type="ECO:0000256" key="5">
    <source>
        <dbReference type="ARBA" id="ARBA00023274"/>
    </source>
</evidence>
<dbReference type="InterPro" id="IPR015943">
    <property type="entry name" value="WD40/YVTN_repeat-like_dom_sf"/>
</dbReference>
<feature type="repeat" description="WD" evidence="6">
    <location>
        <begin position="776"/>
        <end position="818"/>
    </location>
</feature>
<dbReference type="Gene3D" id="3.40.30.10">
    <property type="entry name" value="Glutaredoxin"/>
    <property type="match status" value="1"/>
</dbReference>
<dbReference type="CDD" id="cd00200">
    <property type="entry name" value="WD40"/>
    <property type="match status" value="1"/>
</dbReference>
<dbReference type="PROSITE" id="PS50082">
    <property type="entry name" value="WD_REPEATS_2"/>
    <property type="match status" value="6"/>
</dbReference>
<evidence type="ECO:0000313" key="9">
    <source>
        <dbReference type="EMBL" id="CAK9115293.1"/>
    </source>
</evidence>
<protein>
    <recommendedName>
        <fullName evidence="8">Thioredoxin domain-containing protein</fullName>
    </recommendedName>
</protein>
<dbReference type="Gene3D" id="6.10.250.3260">
    <property type="match status" value="1"/>
</dbReference>